<protein>
    <submittedName>
        <fullName evidence="5">Putative ABC transport system ATP-binding protein</fullName>
    </submittedName>
</protein>
<evidence type="ECO:0000256" key="2">
    <source>
        <dbReference type="ARBA" id="ARBA00022741"/>
    </source>
</evidence>
<dbReference type="Pfam" id="PF00005">
    <property type="entry name" value="ABC_tran"/>
    <property type="match status" value="1"/>
</dbReference>
<evidence type="ECO:0000259" key="4">
    <source>
        <dbReference type="PROSITE" id="PS50893"/>
    </source>
</evidence>
<dbReference type="InterPro" id="IPR015854">
    <property type="entry name" value="ABC_transpr_LolD-like"/>
</dbReference>
<dbReference type="AlphaFoldDB" id="A0A562NUF7"/>
<dbReference type="GO" id="GO:0089705">
    <property type="term" value="P:protein localization to outer membrane"/>
    <property type="evidence" value="ECO:0007669"/>
    <property type="project" value="TreeGrafter"/>
</dbReference>
<dbReference type="InterPro" id="IPR003439">
    <property type="entry name" value="ABC_transporter-like_ATP-bd"/>
</dbReference>
<dbReference type="SUPFAM" id="SSF52540">
    <property type="entry name" value="P-loop containing nucleoside triphosphate hydrolases"/>
    <property type="match status" value="1"/>
</dbReference>
<dbReference type="PANTHER" id="PTHR24220:SF689">
    <property type="entry name" value="LIPOPROTEIN-RELEASING SYSTEM ATP-BINDING PROTEIN LOLD"/>
    <property type="match status" value="1"/>
</dbReference>
<dbReference type="PANTHER" id="PTHR24220">
    <property type="entry name" value="IMPORT ATP-BINDING PROTEIN"/>
    <property type="match status" value="1"/>
</dbReference>
<dbReference type="Gene3D" id="3.40.50.300">
    <property type="entry name" value="P-loop containing nucleotide triphosphate hydrolases"/>
    <property type="match status" value="1"/>
</dbReference>
<comment type="caution">
    <text evidence="5">The sequence shown here is derived from an EMBL/GenBank/DDBJ whole genome shotgun (WGS) entry which is preliminary data.</text>
</comment>
<dbReference type="OrthoDB" id="9802264at2"/>
<organism evidence="5 6">
    <name type="scientific">Paracoccus sulfuroxidans</name>
    <dbReference type="NCBI Taxonomy" id="384678"/>
    <lineage>
        <taxon>Bacteria</taxon>
        <taxon>Pseudomonadati</taxon>
        <taxon>Pseudomonadota</taxon>
        <taxon>Alphaproteobacteria</taxon>
        <taxon>Rhodobacterales</taxon>
        <taxon>Paracoccaceae</taxon>
        <taxon>Paracoccus</taxon>
    </lineage>
</organism>
<dbReference type="SMART" id="SM00382">
    <property type="entry name" value="AAA"/>
    <property type="match status" value="1"/>
</dbReference>
<comment type="similarity">
    <text evidence="1">Belongs to the ABC transporter superfamily.</text>
</comment>
<feature type="domain" description="ABC transporter" evidence="4">
    <location>
        <begin position="6"/>
        <end position="238"/>
    </location>
</feature>
<reference evidence="5 6" key="1">
    <citation type="journal article" date="2015" name="Stand. Genomic Sci.">
        <title>Genomic Encyclopedia of Bacterial and Archaeal Type Strains, Phase III: the genomes of soil and plant-associated and newly described type strains.</title>
        <authorList>
            <person name="Whitman W.B."/>
            <person name="Woyke T."/>
            <person name="Klenk H.P."/>
            <person name="Zhou Y."/>
            <person name="Lilburn T.G."/>
            <person name="Beck B.J."/>
            <person name="De Vos P."/>
            <person name="Vandamme P."/>
            <person name="Eisen J.A."/>
            <person name="Garrity G."/>
            <person name="Hugenholtz P."/>
            <person name="Kyrpides N.C."/>
        </authorList>
    </citation>
    <scope>NUCLEOTIDE SEQUENCE [LARGE SCALE GENOMIC DNA]</scope>
    <source>
        <strain evidence="5 6">CGMCC 1.5364</strain>
    </source>
</reference>
<name>A0A562NUF7_9RHOB</name>
<accession>A0A562NUF7</accession>
<keyword evidence="2" id="KW-0547">Nucleotide-binding</keyword>
<sequence>MNAACFDLADLVLTRAGRTGSPAYRLEIPRLTVWPGARIGLVGESGIGKSTLLDILALIRRPDSLRHFQLSGRDIAQDLTRGRMRRLTRMRRRHISYILQDGGLLPYLSIGANARLARRLARSDQADGIENLAQTLGIASLLGKLPSALSGGQRQRAAVLRGLASGAQVILADEPTAALDSQNAGAAMRLLADLPRDRAVIVSSHQEALLTSCGFVLWRLVAQDRSAVATRVTLKIEAA</sequence>
<gene>
    <name evidence="5" type="ORF">IQ24_01153</name>
</gene>
<dbReference type="GO" id="GO:0005886">
    <property type="term" value="C:plasma membrane"/>
    <property type="evidence" value="ECO:0007669"/>
    <property type="project" value="TreeGrafter"/>
</dbReference>
<evidence type="ECO:0000313" key="6">
    <source>
        <dbReference type="Proteomes" id="UP000316225"/>
    </source>
</evidence>
<keyword evidence="6" id="KW-1185">Reference proteome</keyword>
<dbReference type="RefSeq" id="WP_145396862.1">
    <property type="nucleotide sequence ID" value="NZ_VLKU01000003.1"/>
</dbReference>
<dbReference type="PROSITE" id="PS50893">
    <property type="entry name" value="ABC_TRANSPORTER_2"/>
    <property type="match status" value="1"/>
</dbReference>
<dbReference type="GO" id="GO:0016887">
    <property type="term" value="F:ATP hydrolysis activity"/>
    <property type="evidence" value="ECO:0007669"/>
    <property type="project" value="InterPro"/>
</dbReference>
<evidence type="ECO:0000256" key="3">
    <source>
        <dbReference type="ARBA" id="ARBA00022840"/>
    </source>
</evidence>
<dbReference type="GO" id="GO:0044874">
    <property type="term" value="P:lipoprotein localization to outer membrane"/>
    <property type="evidence" value="ECO:0007669"/>
    <property type="project" value="TreeGrafter"/>
</dbReference>
<dbReference type="InterPro" id="IPR017871">
    <property type="entry name" value="ABC_transporter-like_CS"/>
</dbReference>
<proteinExistence type="inferred from homology"/>
<dbReference type="GO" id="GO:0005524">
    <property type="term" value="F:ATP binding"/>
    <property type="evidence" value="ECO:0007669"/>
    <property type="project" value="UniProtKB-KW"/>
</dbReference>
<keyword evidence="3 5" id="KW-0067">ATP-binding</keyword>
<dbReference type="EMBL" id="VLKU01000003">
    <property type="protein sequence ID" value="TWI35795.1"/>
    <property type="molecule type" value="Genomic_DNA"/>
</dbReference>
<dbReference type="InterPro" id="IPR003593">
    <property type="entry name" value="AAA+_ATPase"/>
</dbReference>
<dbReference type="PROSITE" id="PS00211">
    <property type="entry name" value="ABC_TRANSPORTER_1"/>
    <property type="match status" value="1"/>
</dbReference>
<evidence type="ECO:0000313" key="5">
    <source>
        <dbReference type="EMBL" id="TWI35795.1"/>
    </source>
</evidence>
<dbReference type="GO" id="GO:0022857">
    <property type="term" value="F:transmembrane transporter activity"/>
    <property type="evidence" value="ECO:0007669"/>
    <property type="project" value="TreeGrafter"/>
</dbReference>
<evidence type="ECO:0000256" key="1">
    <source>
        <dbReference type="ARBA" id="ARBA00005417"/>
    </source>
</evidence>
<dbReference type="Proteomes" id="UP000316225">
    <property type="component" value="Unassembled WGS sequence"/>
</dbReference>
<dbReference type="InterPro" id="IPR027417">
    <property type="entry name" value="P-loop_NTPase"/>
</dbReference>